<organism evidence="1 2">
    <name type="scientific">Chaetoceros tenuissimus</name>
    <dbReference type="NCBI Taxonomy" id="426638"/>
    <lineage>
        <taxon>Eukaryota</taxon>
        <taxon>Sar</taxon>
        <taxon>Stramenopiles</taxon>
        <taxon>Ochrophyta</taxon>
        <taxon>Bacillariophyta</taxon>
        <taxon>Coscinodiscophyceae</taxon>
        <taxon>Chaetocerotophycidae</taxon>
        <taxon>Chaetocerotales</taxon>
        <taxon>Chaetocerotaceae</taxon>
        <taxon>Chaetoceros</taxon>
    </lineage>
</organism>
<sequence>MIHPVARKPKRVLAKFVVSAVLLLNLNTNLMERSSILSEHRGLTRALENGGCSIEPVAEFKTPDANATRTLLTSYPGSGKRFAWLIMSALTNYDVADDWDFPGNLNENVLTLKTSFPNPNGIWSWENQMNQVVLLLRNPRWAIPSFHTMRYELDFADDWLSSFYRIPYIYTERPSVALWNSWRDANFDIELQAYVDHLEFWMQGGLEAETGNISPYCADNDIDCRPKAVIDFDNFYKENPDVDFFQLAGILDKTYNSTAVEMLAASARVCALDKVYEKTDLRHNNNRQGSGPTAQEFLFTSTQLQTMQDKVTEVRDKYDALAQGDVNSLEHELVAVLDKYIAEINGEKTLMLQVETGY</sequence>
<dbReference type="SUPFAM" id="SSF52540">
    <property type="entry name" value="P-loop containing nucleoside triphosphate hydrolases"/>
    <property type="match status" value="1"/>
</dbReference>
<reference evidence="1 2" key="1">
    <citation type="journal article" date="2021" name="Sci. Rep.">
        <title>The genome of the diatom Chaetoceros tenuissimus carries an ancient integrated fragment of an extant virus.</title>
        <authorList>
            <person name="Hongo Y."/>
            <person name="Kimura K."/>
            <person name="Takaki Y."/>
            <person name="Yoshida Y."/>
            <person name="Baba S."/>
            <person name="Kobayashi G."/>
            <person name="Nagasaki K."/>
            <person name="Hano T."/>
            <person name="Tomaru Y."/>
        </authorList>
    </citation>
    <scope>NUCLEOTIDE SEQUENCE [LARGE SCALE GENOMIC DNA]</scope>
    <source>
        <strain evidence="1 2">NIES-3715</strain>
    </source>
</reference>
<comment type="caution">
    <text evidence="1">The sequence shown here is derived from an EMBL/GenBank/DDBJ whole genome shotgun (WGS) entry which is preliminary data.</text>
</comment>
<name>A0AAD3CSJ3_9STRA</name>
<evidence type="ECO:0000313" key="2">
    <source>
        <dbReference type="Proteomes" id="UP001054902"/>
    </source>
</evidence>
<keyword evidence="2" id="KW-1185">Reference proteome</keyword>
<accession>A0AAD3CSJ3</accession>
<evidence type="ECO:0000313" key="1">
    <source>
        <dbReference type="EMBL" id="GFH51133.1"/>
    </source>
</evidence>
<evidence type="ECO:0008006" key="3">
    <source>
        <dbReference type="Google" id="ProtNLM"/>
    </source>
</evidence>
<dbReference type="Proteomes" id="UP001054902">
    <property type="component" value="Unassembled WGS sequence"/>
</dbReference>
<dbReference type="EMBL" id="BLLK01000045">
    <property type="protein sequence ID" value="GFH51133.1"/>
    <property type="molecule type" value="Genomic_DNA"/>
</dbReference>
<proteinExistence type="predicted"/>
<gene>
    <name evidence="1" type="ORF">CTEN210_07609</name>
</gene>
<dbReference type="InterPro" id="IPR027417">
    <property type="entry name" value="P-loop_NTPase"/>
</dbReference>
<dbReference type="AlphaFoldDB" id="A0AAD3CSJ3"/>
<protein>
    <recommendedName>
        <fullName evidence="3">Sulfotransferase domain-containing protein</fullName>
    </recommendedName>
</protein>